<proteinExistence type="predicted"/>
<protein>
    <submittedName>
        <fullName evidence="2">Uncharacterized protein</fullName>
    </submittedName>
</protein>
<dbReference type="VEuPathDB" id="GiardiaDB:GMRT_15079"/>
<name>A0A4Z1SMM9_GIAMU</name>
<sequence length="236" mass="25221">MNQSRYFVGGPSTAPTVPLAATGTQLNVSGMSFPTAGRQTAVSGAQGAPGGGYAVSQGFPGTTETLTVGPQPTAGAPPGGPGAPGGGYGVAQTGPLQPLSMTGESTNYRVVGENVREVHSALPARVIREEPVEFIREVLRERPREYIQRTVYQEPVTYIRETTYDEPVIVMEQYVEREPYAYYKRTIEDIPGSNGTPQYQQTSYQPMGTQGGAPMMAQTNGAPGYGTYPRQQMGMM</sequence>
<dbReference type="AlphaFoldDB" id="A0A4Z1SMM9"/>
<evidence type="ECO:0000313" key="2">
    <source>
        <dbReference type="EMBL" id="TNJ26952.1"/>
    </source>
</evidence>
<feature type="region of interest" description="Disordered" evidence="1">
    <location>
        <begin position="61"/>
        <end position="100"/>
    </location>
</feature>
<organism evidence="2 3">
    <name type="scientific">Giardia muris</name>
    <dbReference type="NCBI Taxonomy" id="5742"/>
    <lineage>
        <taxon>Eukaryota</taxon>
        <taxon>Metamonada</taxon>
        <taxon>Diplomonadida</taxon>
        <taxon>Hexamitidae</taxon>
        <taxon>Giardiinae</taxon>
        <taxon>Giardia</taxon>
    </lineage>
</organism>
<comment type="caution">
    <text evidence="2">The sequence shown here is derived from an EMBL/GenBank/DDBJ whole genome shotgun (WGS) entry which is preliminary data.</text>
</comment>
<keyword evidence="3" id="KW-1185">Reference proteome</keyword>
<dbReference type="EMBL" id="VDLU01000004">
    <property type="protein sequence ID" value="TNJ26952.1"/>
    <property type="molecule type" value="Genomic_DNA"/>
</dbReference>
<dbReference type="OrthoDB" id="10253716at2759"/>
<evidence type="ECO:0000313" key="3">
    <source>
        <dbReference type="Proteomes" id="UP000315496"/>
    </source>
</evidence>
<dbReference type="Proteomes" id="UP000315496">
    <property type="component" value="Chromosome 4"/>
</dbReference>
<accession>A0A4Z1SMM9</accession>
<evidence type="ECO:0000256" key="1">
    <source>
        <dbReference type="SAM" id="MobiDB-lite"/>
    </source>
</evidence>
<reference evidence="2 3" key="1">
    <citation type="submission" date="2019-05" db="EMBL/GenBank/DDBJ databases">
        <title>The compact genome of Giardia muris reveals important steps in the evolution of intestinal protozoan parasites.</title>
        <authorList>
            <person name="Xu F."/>
            <person name="Jimenez-Gonzalez A."/>
            <person name="Einarsson E."/>
            <person name="Astvaldsson A."/>
            <person name="Peirasmaki D."/>
            <person name="Eckmann L."/>
            <person name="Andersson J.O."/>
            <person name="Svard S.G."/>
            <person name="Jerlstrom-Hultqvist J."/>
        </authorList>
    </citation>
    <scope>NUCLEOTIDE SEQUENCE [LARGE SCALE GENOMIC DNA]</scope>
    <source>
        <strain evidence="2 3">Roberts-Thomson</strain>
    </source>
</reference>
<gene>
    <name evidence="2" type="ORF">GMRT_15079</name>
</gene>